<dbReference type="InterPro" id="IPR019554">
    <property type="entry name" value="Soluble_ligand-bd"/>
</dbReference>
<gene>
    <name evidence="4" type="ORF">SAMN05192530_11925</name>
</gene>
<evidence type="ECO:0000313" key="4">
    <source>
        <dbReference type="EMBL" id="SDO90533.1"/>
    </source>
</evidence>
<dbReference type="EMBL" id="FNIT01000019">
    <property type="protein sequence ID" value="SDO90533.1"/>
    <property type="molecule type" value="Genomic_DNA"/>
</dbReference>
<dbReference type="Pfam" id="PF02563">
    <property type="entry name" value="Poly_export"/>
    <property type="match status" value="1"/>
</dbReference>
<dbReference type="RefSeq" id="WP_090677239.1">
    <property type="nucleotide sequence ID" value="NZ_FNIT01000019.1"/>
</dbReference>
<evidence type="ECO:0000259" key="3">
    <source>
        <dbReference type="Pfam" id="PF10531"/>
    </source>
</evidence>
<dbReference type="InterPro" id="IPR003715">
    <property type="entry name" value="Poly_export_N"/>
</dbReference>
<evidence type="ECO:0000259" key="2">
    <source>
        <dbReference type="Pfam" id="PF02563"/>
    </source>
</evidence>
<organism evidence="4 5">
    <name type="scientific">Aureimonas jatrophae</name>
    <dbReference type="NCBI Taxonomy" id="1166073"/>
    <lineage>
        <taxon>Bacteria</taxon>
        <taxon>Pseudomonadati</taxon>
        <taxon>Pseudomonadota</taxon>
        <taxon>Alphaproteobacteria</taxon>
        <taxon>Hyphomicrobiales</taxon>
        <taxon>Aurantimonadaceae</taxon>
        <taxon>Aureimonas</taxon>
    </lineage>
</organism>
<name>A0A1H0ND06_9HYPH</name>
<dbReference type="Proteomes" id="UP000198793">
    <property type="component" value="Unassembled WGS sequence"/>
</dbReference>
<dbReference type="Gene3D" id="3.10.560.10">
    <property type="entry name" value="Outer membrane lipoprotein wza domain like"/>
    <property type="match status" value="2"/>
</dbReference>
<reference evidence="4 5" key="1">
    <citation type="submission" date="2016-10" db="EMBL/GenBank/DDBJ databases">
        <authorList>
            <person name="de Groot N.N."/>
        </authorList>
    </citation>
    <scope>NUCLEOTIDE SEQUENCE [LARGE SCALE GENOMIC DNA]</scope>
    <source>
        <strain evidence="5">L7-484,KACC 16230,DSM 25025</strain>
    </source>
</reference>
<keyword evidence="5" id="KW-1185">Reference proteome</keyword>
<protein>
    <submittedName>
        <fullName evidence="4">Polysaccharide export outer membrane protein</fullName>
    </submittedName>
</protein>
<feature type="domain" description="Soluble ligand binding" evidence="3">
    <location>
        <begin position="282"/>
        <end position="311"/>
    </location>
</feature>
<feature type="domain" description="Soluble ligand binding" evidence="3">
    <location>
        <begin position="184"/>
        <end position="229"/>
    </location>
</feature>
<dbReference type="OrthoDB" id="7198507at2"/>
<dbReference type="InterPro" id="IPR049712">
    <property type="entry name" value="Poly_export"/>
</dbReference>
<dbReference type="GO" id="GO:0015159">
    <property type="term" value="F:polysaccharide transmembrane transporter activity"/>
    <property type="evidence" value="ECO:0007669"/>
    <property type="project" value="InterPro"/>
</dbReference>
<sequence>MALGTGWRCSGLIAVALGLSACNTLPRSGPDDKAIRENATLYFAAPKSEKPLLDYMLIDLTPDAISYFEQKPRQTLAAGFGASRRGPPSLPLGIGDIVEVSIFESAQGGLFVPADAGSRPGNFVTLPRQTIDTDGTLSVPYAGRVRASGRTPTAVQAEIEQRLADRAIEPQVVINLIESRSSQVSVLGDVNAPAKFEVTPGGDRILDVISRAGGISASGAETYISLQRNNTSATVLFDTLLERPSENIYVYPGDTIFANRERRTYLAFGASGLNGRIDFEESNLTLAEAVGKAGGLLDAAADPGQIFLYRLVDPEILARMGAPVTAKAGKGFPVIFRANLRDPSTYFLAQRFAMEDKDILYVSNADSVELLKVLNIISSTTQTVSGSTADVVLTRDATRAIRD</sequence>
<dbReference type="PANTHER" id="PTHR33619:SF3">
    <property type="entry name" value="POLYSACCHARIDE EXPORT PROTEIN GFCE-RELATED"/>
    <property type="match status" value="1"/>
</dbReference>
<dbReference type="Pfam" id="PF10531">
    <property type="entry name" value="SLBB"/>
    <property type="match status" value="2"/>
</dbReference>
<accession>A0A1H0ND06</accession>
<keyword evidence="1" id="KW-0732">Signal</keyword>
<dbReference type="Gene3D" id="3.30.1950.10">
    <property type="entry name" value="wza like domain"/>
    <property type="match status" value="1"/>
</dbReference>
<dbReference type="STRING" id="1166073.SAMN05192530_11925"/>
<dbReference type="PANTHER" id="PTHR33619">
    <property type="entry name" value="POLYSACCHARIDE EXPORT PROTEIN GFCE-RELATED"/>
    <property type="match status" value="1"/>
</dbReference>
<evidence type="ECO:0000313" key="5">
    <source>
        <dbReference type="Proteomes" id="UP000198793"/>
    </source>
</evidence>
<dbReference type="AlphaFoldDB" id="A0A1H0ND06"/>
<evidence type="ECO:0000256" key="1">
    <source>
        <dbReference type="ARBA" id="ARBA00022729"/>
    </source>
</evidence>
<feature type="domain" description="Polysaccharide export protein N-terminal" evidence="2">
    <location>
        <begin position="89"/>
        <end position="176"/>
    </location>
</feature>
<proteinExistence type="predicted"/>